<name>R0IYC0_EXST2</name>
<proteinExistence type="predicted"/>
<gene>
    <name evidence="2" type="ORF">SETTUDRAFT_159333</name>
</gene>
<dbReference type="RefSeq" id="XP_008022690.1">
    <property type="nucleotide sequence ID" value="XM_008024499.1"/>
</dbReference>
<dbReference type="OrthoDB" id="5273928at2759"/>
<sequence>MEPEALQWLGWSYASPIYNHLKSTDTLTFHAWSLFRKAYPEEIDQHTIFRVQERGLESIQYPSLIDRLSKLDVGMLTFLCIMTPRLSISHLVALTKIQGLAVLVLEDGSVGYRLEKERPLVDTIRSWGRSIAESSVLSKLRVFVLSGYHGIESSVVLKSVSSLLSLNLVGINGPYTPPEIKDCGGDWQDDRLQRLTFDGTTPAAIWESAATTRASTMQQLYDFSLGISRTNPTKESAYQSVSMTYSQSQAPVAVSSTYWFYRELRDGPDPRIKRSQSISQSEQTDNHGKKRKIRNEKKVGVDALLGSFM</sequence>
<dbReference type="eggNOG" id="ENOG502SDT6">
    <property type="taxonomic scope" value="Eukaryota"/>
</dbReference>
<keyword evidence="3" id="KW-1185">Reference proteome</keyword>
<organism evidence="2 3">
    <name type="scientific">Exserohilum turcicum (strain 28A)</name>
    <name type="common">Northern leaf blight fungus</name>
    <name type="synonym">Setosphaeria turcica</name>
    <dbReference type="NCBI Taxonomy" id="671987"/>
    <lineage>
        <taxon>Eukaryota</taxon>
        <taxon>Fungi</taxon>
        <taxon>Dikarya</taxon>
        <taxon>Ascomycota</taxon>
        <taxon>Pezizomycotina</taxon>
        <taxon>Dothideomycetes</taxon>
        <taxon>Pleosporomycetidae</taxon>
        <taxon>Pleosporales</taxon>
        <taxon>Pleosporineae</taxon>
        <taxon>Pleosporaceae</taxon>
        <taxon>Exserohilum</taxon>
    </lineage>
</organism>
<dbReference type="Proteomes" id="UP000016935">
    <property type="component" value="Unassembled WGS sequence"/>
</dbReference>
<reference evidence="2 3" key="1">
    <citation type="journal article" date="2012" name="PLoS Pathog.">
        <title>Diverse lifestyles and strategies of plant pathogenesis encoded in the genomes of eighteen Dothideomycetes fungi.</title>
        <authorList>
            <person name="Ohm R.A."/>
            <person name="Feau N."/>
            <person name="Henrissat B."/>
            <person name="Schoch C.L."/>
            <person name="Horwitz B.A."/>
            <person name="Barry K.W."/>
            <person name="Condon B.J."/>
            <person name="Copeland A.C."/>
            <person name="Dhillon B."/>
            <person name="Glaser F."/>
            <person name="Hesse C.N."/>
            <person name="Kosti I."/>
            <person name="LaButti K."/>
            <person name="Lindquist E.A."/>
            <person name="Lucas S."/>
            <person name="Salamov A.A."/>
            <person name="Bradshaw R.E."/>
            <person name="Ciuffetti L."/>
            <person name="Hamelin R.C."/>
            <person name="Kema G.H.J."/>
            <person name="Lawrence C."/>
            <person name="Scott J.A."/>
            <person name="Spatafora J.W."/>
            <person name="Turgeon B.G."/>
            <person name="de Wit P.J.G.M."/>
            <person name="Zhong S."/>
            <person name="Goodwin S.B."/>
            <person name="Grigoriev I.V."/>
        </authorList>
    </citation>
    <scope>NUCLEOTIDE SEQUENCE [LARGE SCALE GENOMIC DNA]</scope>
    <source>
        <strain evidence="3">28A</strain>
    </source>
</reference>
<reference evidence="2 3" key="2">
    <citation type="journal article" date="2013" name="PLoS Genet.">
        <title>Comparative genome structure, secondary metabolite, and effector coding capacity across Cochliobolus pathogens.</title>
        <authorList>
            <person name="Condon B.J."/>
            <person name="Leng Y."/>
            <person name="Wu D."/>
            <person name="Bushley K.E."/>
            <person name="Ohm R.A."/>
            <person name="Otillar R."/>
            <person name="Martin J."/>
            <person name="Schackwitz W."/>
            <person name="Grimwood J."/>
            <person name="MohdZainudin N."/>
            <person name="Xue C."/>
            <person name="Wang R."/>
            <person name="Manning V.A."/>
            <person name="Dhillon B."/>
            <person name="Tu Z.J."/>
            <person name="Steffenson B.J."/>
            <person name="Salamov A."/>
            <person name="Sun H."/>
            <person name="Lowry S."/>
            <person name="LaButti K."/>
            <person name="Han J."/>
            <person name="Copeland A."/>
            <person name="Lindquist E."/>
            <person name="Barry K."/>
            <person name="Schmutz J."/>
            <person name="Baker S.E."/>
            <person name="Ciuffetti L.M."/>
            <person name="Grigoriev I.V."/>
            <person name="Zhong S."/>
            <person name="Turgeon B.G."/>
        </authorList>
    </citation>
    <scope>NUCLEOTIDE SEQUENCE [LARGE SCALE GENOMIC DNA]</scope>
    <source>
        <strain evidence="3">28A</strain>
    </source>
</reference>
<accession>R0IYC0</accession>
<dbReference type="AlphaFoldDB" id="R0IYC0"/>
<evidence type="ECO:0000256" key="1">
    <source>
        <dbReference type="SAM" id="MobiDB-lite"/>
    </source>
</evidence>
<evidence type="ECO:0000313" key="3">
    <source>
        <dbReference type="Proteomes" id="UP000016935"/>
    </source>
</evidence>
<feature type="region of interest" description="Disordered" evidence="1">
    <location>
        <begin position="270"/>
        <end position="296"/>
    </location>
</feature>
<dbReference type="GeneID" id="19397923"/>
<dbReference type="HOGENOM" id="CLU_900682_0_0_1"/>
<protein>
    <submittedName>
        <fullName evidence="2">Uncharacterized protein</fullName>
    </submittedName>
</protein>
<evidence type="ECO:0000313" key="2">
    <source>
        <dbReference type="EMBL" id="EOA89755.1"/>
    </source>
</evidence>
<dbReference type="EMBL" id="KB908504">
    <property type="protein sequence ID" value="EOA89755.1"/>
    <property type="molecule type" value="Genomic_DNA"/>
</dbReference>